<dbReference type="Gene3D" id="1.10.530.10">
    <property type="match status" value="1"/>
</dbReference>
<dbReference type="Proteomes" id="UP000029525">
    <property type="component" value="Unassembled WGS sequence"/>
</dbReference>
<dbReference type="SMART" id="SM00257">
    <property type="entry name" value="LysM"/>
    <property type="match status" value="2"/>
</dbReference>
<dbReference type="GO" id="GO:0031640">
    <property type="term" value="P:killing of cells of another organism"/>
    <property type="evidence" value="ECO:0007669"/>
    <property type="project" value="UniProtKB-KW"/>
</dbReference>
<dbReference type="RefSeq" id="WP_036868688.1">
    <property type="nucleotide sequence ID" value="NZ_JRNQ01000105.1"/>
</dbReference>
<proteinExistence type="predicted"/>
<evidence type="ECO:0000313" key="7">
    <source>
        <dbReference type="EMBL" id="KGF42983.1"/>
    </source>
</evidence>
<dbReference type="PANTHER" id="PTHR33308">
    <property type="entry name" value="PEPTIDOGLYCAN HYDROLASE FLGJ"/>
    <property type="match status" value="1"/>
</dbReference>
<feature type="domain" description="LysM" evidence="6">
    <location>
        <begin position="274"/>
        <end position="318"/>
    </location>
</feature>
<evidence type="ECO:0000256" key="1">
    <source>
        <dbReference type="ARBA" id="ARBA00022529"/>
    </source>
</evidence>
<dbReference type="Gene3D" id="3.10.350.10">
    <property type="entry name" value="LysM domain"/>
    <property type="match status" value="1"/>
</dbReference>
<dbReference type="Pfam" id="PF01476">
    <property type="entry name" value="LysM"/>
    <property type="match status" value="2"/>
</dbReference>
<feature type="chain" id="PRO_5001915009" description="Peptidoglycan hydrolase" evidence="5">
    <location>
        <begin position="21"/>
        <end position="319"/>
    </location>
</feature>
<protein>
    <recommendedName>
        <fullName evidence="4">Peptidoglycan hydrolase</fullName>
    </recommendedName>
</protein>
<dbReference type="Pfam" id="PF01832">
    <property type="entry name" value="Glucosaminidase"/>
    <property type="match status" value="1"/>
</dbReference>
<evidence type="ECO:0000259" key="6">
    <source>
        <dbReference type="PROSITE" id="PS51782"/>
    </source>
</evidence>
<feature type="domain" description="LysM" evidence="6">
    <location>
        <begin position="216"/>
        <end position="260"/>
    </location>
</feature>
<evidence type="ECO:0000256" key="4">
    <source>
        <dbReference type="ARBA" id="ARBA00032108"/>
    </source>
</evidence>
<dbReference type="SUPFAM" id="SSF54106">
    <property type="entry name" value="LysM domain"/>
    <property type="match status" value="2"/>
</dbReference>
<gene>
    <name evidence="7" type="ORF">HMPREF0647_10725</name>
</gene>
<keyword evidence="1" id="KW-0929">Antimicrobial</keyword>
<dbReference type="InterPro" id="IPR051056">
    <property type="entry name" value="Glycosyl_Hydrolase_73"/>
</dbReference>
<feature type="signal peptide" evidence="5">
    <location>
        <begin position="1"/>
        <end position="20"/>
    </location>
</feature>
<evidence type="ECO:0000256" key="5">
    <source>
        <dbReference type="SAM" id="SignalP"/>
    </source>
</evidence>
<dbReference type="InterPro" id="IPR018392">
    <property type="entry name" value="LysM"/>
</dbReference>
<organism evidence="7 8">
    <name type="scientific">Prevotella bivia DNF00320</name>
    <dbReference type="NCBI Taxonomy" id="1401068"/>
    <lineage>
        <taxon>Bacteria</taxon>
        <taxon>Pseudomonadati</taxon>
        <taxon>Bacteroidota</taxon>
        <taxon>Bacteroidia</taxon>
        <taxon>Bacteroidales</taxon>
        <taxon>Prevotellaceae</taxon>
        <taxon>Prevotella</taxon>
    </lineage>
</organism>
<dbReference type="GO" id="GO:0004040">
    <property type="term" value="F:amidase activity"/>
    <property type="evidence" value="ECO:0007669"/>
    <property type="project" value="InterPro"/>
</dbReference>
<reference evidence="7 8" key="1">
    <citation type="submission" date="2014-07" db="EMBL/GenBank/DDBJ databases">
        <authorList>
            <person name="McCorrison J."/>
            <person name="Sanka R."/>
            <person name="Torralba M."/>
            <person name="Gillis M."/>
            <person name="Haft D.H."/>
            <person name="Methe B."/>
            <person name="Sutton G."/>
            <person name="Nelson K.E."/>
        </authorList>
    </citation>
    <scope>NUCLEOTIDE SEQUENCE [LARGE SCALE GENOMIC DNA]</scope>
    <source>
        <strain evidence="7 8">DNF00320</strain>
    </source>
</reference>
<dbReference type="SMART" id="SM00047">
    <property type="entry name" value="LYZ2"/>
    <property type="match status" value="1"/>
</dbReference>
<evidence type="ECO:0000256" key="3">
    <source>
        <dbReference type="ARBA" id="ARBA00022801"/>
    </source>
</evidence>
<accession>A0A096A7D1</accession>
<keyword evidence="2" id="KW-0081">Bacteriolytic enzyme</keyword>
<dbReference type="CDD" id="cd00118">
    <property type="entry name" value="LysM"/>
    <property type="match status" value="1"/>
</dbReference>
<comment type="caution">
    <text evidence="7">The sequence shown here is derived from an EMBL/GenBank/DDBJ whole genome shotgun (WGS) entry which is preliminary data.</text>
</comment>
<name>A0A096A7D1_9BACT</name>
<dbReference type="OrthoDB" id="977752at2"/>
<dbReference type="EMBL" id="JRNQ01000105">
    <property type="protein sequence ID" value="KGF42983.1"/>
    <property type="molecule type" value="Genomic_DNA"/>
</dbReference>
<keyword evidence="3" id="KW-0378">Hydrolase</keyword>
<evidence type="ECO:0000256" key="2">
    <source>
        <dbReference type="ARBA" id="ARBA00022638"/>
    </source>
</evidence>
<evidence type="ECO:0000313" key="8">
    <source>
        <dbReference type="Proteomes" id="UP000029525"/>
    </source>
</evidence>
<sequence length="319" mass="37154">MRRFLLVAFSFCLSCFSAFAQQIKWNQTYQSYINKYKDVAIQGMLEYGVPASISLAQGLLESGAGMSNLSQRSNNHFGIKCHGWTGRTIYHDDDARGECFRAYNTVLESYEDHCLFLKNRPRYSSLFQLSRTDYRGWAYGLKKAGYATNPSYAQYLINIIELYQLYQYDNATSYDSFMVKHSSDKPMLPDRKPIFNGNDMGMERGAHTLHKYNDNYYIVVRPSDTFKSLSRELKISAHKLAKYNERKKKDKLQPGEFIWLQKKRKKAPKNFKGRLYTVRRAESLYDIAQKYGIRLKSLVKKNKQLAENGLHIGDQVILY</sequence>
<dbReference type="PANTHER" id="PTHR33308:SF9">
    <property type="entry name" value="PEPTIDOGLYCAN HYDROLASE FLGJ"/>
    <property type="match status" value="1"/>
</dbReference>
<dbReference type="InterPro" id="IPR036779">
    <property type="entry name" value="LysM_dom_sf"/>
</dbReference>
<dbReference type="AlphaFoldDB" id="A0A096A7D1"/>
<keyword evidence="5" id="KW-0732">Signal</keyword>
<dbReference type="PROSITE" id="PS51782">
    <property type="entry name" value="LYSM"/>
    <property type="match status" value="2"/>
</dbReference>
<dbReference type="GO" id="GO:0042742">
    <property type="term" value="P:defense response to bacterium"/>
    <property type="evidence" value="ECO:0007669"/>
    <property type="project" value="UniProtKB-KW"/>
</dbReference>
<dbReference type="InterPro" id="IPR002901">
    <property type="entry name" value="MGlyc_endo_b_GlcNAc-like_dom"/>
</dbReference>